<keyword evidence="2" id="KW-1185">Reference proteome</keyword>
<accession>A0A367Z0L3</accession>
<sequence length="105" mass="11023">MDQDRVTGPGVRPDLDDFDLRQPLTPTGTNLLGLVKHLVGLEYGYLGFCFGRPGERLSWVEDGSVAEGADMWYGCCSTPGAGRSAVAAGYALAIGPGATSSRWSG</sequence>
<protein>
    <submittedName>
        <fullName evidence="1">DUF664 domain-containing protein</fullName>
    </submittedName>
</protein>
<organism evidence="1 2">
    <name type="scientific">Desertihabitans brevis</name>
    <dbReference type="NCBI Taxonomy" id="2268447"/>
    <lineage>
        <taxon>Bacteria</taxon>
        <taxon>Bacillati</taxon>
        <taxon>Actinomycetota</taxon>
        <taxon>Actinomycetes</taxon>
        <taxon>Propionibacteriales</taxon>
        <taxon>Propionibacteriaceae</taxon>
        <taxon>Desertihabitans</taxon>
    </lineage>
</organism>
<dbReference type="EMBL" id="QOUI01000002">
    <property type="protein sequence ID" value="RCK70792.1"/>
    <property type="molecule type" value="Genomic_DNA"/>
</dbReference>
<evidence type="ECO:0000313" key="2">
    <source>
        <dbReference type="Proteomes" id="UP000252770"/>
    </source>
</evidence>
<comment type="caution">
    <text evidence="1">The sequence shown here is derived from an EMBL/GenBank/DDBJ whole genome shotgun (WGS) entry which is preliminary data.</text>
</comment>
<dbReference type="Proteomes" id="UP000252770">
    <property type="component" value="Unassembled WGS sequence"/>
</dbReference>
<dbReference type="InterPro" id="IPR034660">
    <property type="entry name" value="DinB/YfiT-like"/>
</dbReference>
<gene>
    <name evidence="1" type="ORF">DT076_05205</name>
</gene>
<name>A0A367Z0L3_9ACTN</name>
<dbReference type="Pfam" id="PF04978">
    <property type="entry name" value="MST"/>
    <property type="match status" value="1"/>
</dbReference>
<dbReference type="InterPro" id="IPR007061">
    <property type="entry name" value="MST-like"/>
</dbReference>
<reference evidence="1 2" key="1">
    <citation type="submission" date="2018-07" db="EMBL/GenBank/DDBJ databases">
        <title>Desertimonas flava gen. nov. sp. nov.</title>
        <authorList>
            <person name="Liu S."/>
        </authorList>
    </citation>
    <scope>NUCLEOTIDE SEQUENCE [LARGE SCALE GENOMIC DNA]</scope>
    <source>
        <strain evidence="1 2">16Sb5-5</strain>
    </source>
</reference>
<dbReference type="AlphaFoldDB" id="A0A367Z0L3"/>
<proteinExistence type="predicted"/>
<evidence type="ECO:0000313" key="1">
    <source>
        <dbReference type="EMBL" id="RCK70792.1"/>
    </source>
</evidence>
<dbReference type="SUPFAM" id="SSF109854">
    <property type="entry name" value="DinB/YfiT-like putative metalloenzymes"/>
    <property type="match status" value="1"/>
</dbReference>